<reference evidence="1 2" key="1">
    <citation type="journal article" date="2022" name="DNA Res.">
        <title>Chromosomal-level genome assembly of the orchid tree Bauhinia variegata (Leguminosae; Cercidoideae) supports the allotetraploid origin hypothesis of Bauhinia.</title>
        <authorList>
            <person name="Zhong Y."/>
            <person name="Chen Y."/>
            <person name="Zheng D."/>
            <person name="Pang J."/>
            <person name="Liu Y."/>
            <person name="Luo S."/>
            <person name="Meng S."/>
            <person name="Qian L."/>
            <person name="Wei D."/>
            <person name="Dai S."/>
            <person name="Zhou R."/>
        </authorList>
    </citation>
    <scope>NUCLEOTIDE SEQUENCE [LARGE SCALE GENOMIC DNA]</scope>
    <source>
        <strain evidence="1">BV-YZ2020</strain>
    </source>
</reference>
<keyword evidence="2" id="KW-1185">Reference proteome</keyword>
<accession>A0ACB9PRV8</accession>
<evidence type="ECO:0000313" key="1">
    <source>
        <dbReference type="EMBL" id="KAI4351418.1"/>
    </source>
</evidence>
<comment type="caution">
    <text evidence="1">The sequence shown here is derived from an EMBL/GenBank/DDBJ whole genome shotgun (WGS) entry which is preliminary data.</text>
</comment>
<organism evidence="1 2">
    <name type="scientific">Bauhinia variegata</name>
    <name type="common">Purple orchid tree</name>
    <name type="synonym">Phanera variegata</name>
    <dbReference type="NCBI Taxonomy" id="167791"/>
    <lineage>
        <taxon>Eukaryota</taxon>
        <taxon>Viridiplantae</taxon>
        <taxon>Streptophyta</taxon>
        <taxon>Embryophyta</taxon>
        <taxon>Tracheophyta</taxon>
        <taxon>Spermatophyta</taxon>
        <taxon>Magnoliopsida</taxon>
        <taxon>eudicotyledons</taxon>
        <taxon>Gunneridae</taxon>
        <taxon>Pentapetalae</taxon>
        <taxon>rosids</taxon>
        <taxon>fabids</taxon>
        <taxon>Fabales</taxon>
        <taxon>Fabaceae</taxon>
        <taxon>Cercidoideae</taxon>
        <taxon>Cercideae</taxon>
        <taxon>Bauhiniinae</taxon>
        <taxon>Bauhinia</taxon>
    </lineage>
</organism>
<sequence length="233" mass="26271">MAAAAPPPPPSPAPTPNMTLPESTPVGNPLFSRIRLASPSDVPHIHKLIHHMAVFERLTDQFAATESSLSSTLFNSQPFQSFTVFILEVSRKPFVESHLDSNPFYKPTVRVLNLDLPIDDPERETFRSEGNDVVVAGFVLFFPNYSTFLAKPGFYIEDIFVRECYRRKGLGKMLLSSVATQAVKMGYGRVEWVVLDWNINAIKFYEEMGAKVLQEWRVCRLTGEELQAYAPTD</sequence>
<protein>
    <submittedName>
        <fullName evidence="1">Uncharacterized protein</fullName>
    </submittedName>
</protein>
<proteinExistence type="predicted"/>
<name>A0ACB9PRV8_BAUVA</name>
<gene>
    <name evidence="1" type="ORF">L6164_005787</name>
</gene>
<dbReference type="EMBL" id="CM039428">
    <property type="protein sequence ID" value="KAI4351418.1"/>
    <property type="molecule type" value="Genomic_DNA"/>
</dbReference>
<dbReference type="Proteomes" id="UP000828941">
    <property type="component" value="Chromosome 3"/>
</dbReference>
<evidence type="ECO:0000313" key="2">
    <source>
        <dbReference type="Proteomes" id="UP000828941"/>
    </source>
</evidence>